<dbReference type="AlphaFoldDB" id="A0A5J4YJU9"/>
<proteinExistence type="predicted"/>
<name>A0A5J4YJU9_PORPP</name>
<keyword evidence="2" id="KW-0328">Glycosyltransferase</keyword>
<evidence type="ECO:0000313" key="11">
    <source>
        <dbReference type="Proteomes" id="UP000324585"/>
    </source>
</evidence>
<organism evidence="10 11">
    <name type="scientific">Porphyridium purpureum</name>
    <name type="common">Red alga</name>
    <name type="synonym">Porphyridium cruentum</name>
    <dbReference type="NCBI Taxonomy" id="35688"/>
    <lineage>
        <taxon>Eukaryota</taxon>
        <taxon>Rhodophyta</taxon>
        <taxon>Bangiophyceae</taxon>
        <taxon>Porphyridiales</taxon>
        <taxon>Porphyridiaceae</taxon>
        <taxon>Porphyridium</taxon>
    </lineage>
</organism>
<evidence type="ECO:0000256" key="4">
    <source>
        <dbReference type="ARBA" id="ARBA00022692"/>
    </source>
</evidence>
<comment type="caution">
    <text evidence="10">The sequence shown here is derived from an EMBL/GenBank/DDBJ whole genome shotgun (WGS) entry which is preliminary data.</text>
</comment>
<evidence type="ECO:0000256" key="8">
    <source>
        <dbReference type="SAM" id="Phobius"/>
    </source>
</evidence>
<protein>
    <recommendedName>
        <fullName evidence="9">Glycosyltransferase 61 catalytic domain-containing protein</fullName>
    </recommendedName>
</protein>
<evidence type="ECO:0000256" key="1">
    <source>
        <dbReference type="ARBA" id="ARBA00004167"/>
    </source>
</evidence>
<keyword evidence="6 8" id="KW-0472">Membrane</keyword>
<dbReference type="PANTHER" id="PTHR20961">
    <property type="entry name" value="GLYCOSYLTRANSFERASE"/>
    <property type="match status" value="1"/>
</dbReference>
<keyword evidence="4 8" id="KW-0812">Transmembrane</keyword>
<comment type="subcellular location">
    <subcellularLocation>
        <location evidence="1">Membrane</location>
        <topology evidence="1">Single-pass membrane protein</topology>
    </subcellularLocation>
</comment>
<evidence type="ECO:0000259" key="9">
    <source>
        <dbReference type="Pfam" id="PF04577"/>
    </source>
</evidence>
<dbReference type="OrthoDB" id="529273at2759"/>
<feature type="domain" description="Glycosyltransferase 61 catalytic" evidence="9">
    <location>
        <begin position="494"/>
        <end position="577"/>
    </location>
</feature>
<dbReference type="GO" id="GO:0016757">
    <property type="term" value="F:glycosyltransferase activity"/>
    <property type="evidence" value="ECO:0007669"/>
    <property type="project" value="UniProtKB-KW"/>
</dbReference>
<dbReference type="Pfam" id="PF04577">
    <property type="entry name" value="Glyco_transf_61"/>
    <property type="match status" value="1"/>
</dbReference>
<dbReference type="InterPro" id="IPR049625">
    <property type="entry name" value="Glyco_transf_61_cat"/>
</dbReference>
<dbReference type="EMBL" id="VRMN01000016">
    <property type="protein sequence ID" value="KAA8491140.1"/>
    <property type="molecule type" value="Genomic_DNA"/>
</dbReference>
<dbReference type="GO" id="GO:0016020">
    <property type="term" value="C:membrane"/>
    <property type="evidence" value="ECO:0007669"/>
    <property type="project" value="UniProtKB-SubCell"/>
</dbReference>
<accession>A0A5J4YJU9</accession>
<evidence type="ECO:0000256" key="6">
    <source>
        <dbReference type="ARBA" id="ARBA00023136"/>
    </source>
</evidence>
<evidence type="ECO:0000256" key="5">
    <source>
        <dbReference type="ARBA" id="ARBA00022989"/>
    </source>
</evidence>
<reference evidence="11" key="1">
    <citation type="journal article" date="2019" name="Nat. Commun.">
        <title>Expansion of phycobilisome linker gene families in mesophilic red algae.</title>
        <authorList>
            <person name="Lee J."/>
            <person name="Kim D."/>
            <person name="Bhattacharya D."/>
            <person name="Yoon H.S."/>
        </authorList>
    </citation>
    <scope>NUCLEOTIDE SEQUENCE [LARGE SCALE GENOMIC DNA]</scope>
    <source>
        <strain evidence="11">CCMP 1328</strain>
    </source>
</reference>
<gene>
    <name evidence="10" type="ORF">FVE85_4557</name>
</gene>
<dbReference type="PANTHER" id="PTHR20961:SF38">
    <property type="entry name" value="PROTEIN O-LINKED-MANNOSE BETA-1,4-N-ACETYLGLUCOSAMINYLTRANSFERASE 2"/>
    <property type="match status" value="1"/>
</dbReference>
<dbReference type="InterPro" id="IPR007657">
    <property type="entry name" value="Glycosyltransferase_61"/>
</dbReference>
<evidence type="ECO:0000256" key="2">
    <source>
        <dbReference type="ARBA" id="ARBA00022676"/>
    </source>
</evidence>
<feature type="transmembrane region" description="Helical" evidence="8">
    <location>
        <begin position="121"/>
        <end position="139"/>
    </location>
</feature>
<keyword evidence="5 8" id="KW-1133">Transmembrane helix</keyword>
<keyword evidence="11" id="KW-1185">Reference proteome</keyword>
<evidence type="ECO:0000256" key="3">
    <source>
        <dbReference type="ARBA" id="ARBA00022679"/>
    </source>
</evidence>
<keyword evidence="3" id="KW-0808">Transferase</keyword>
<evidence type="ECO:0000313" key="10">
    <source>
        <dbReference type="EMBL" id="KAA8491140.1"/>
    </source>
</evidence>
<dbReference type="Proteomes" id="UP000324585">
    <property type="component" value="Unassembled WGS sequence"/>
</dbReference>
<sequence length="674" mass="75196">MQHQHAFTGPAHPVNLQHVAEAESVALRAPRLALDAPPPCLIATSIQHRHPCANLRTLCFLHGAVHVAVSVTRKRAARQFFLRKTMGKKARAADREALSLSKAVDSADTAAGLARVNRRPVALVVVVILGVLVGAFALAREARIVALVLDPSSHFVYPAHARITTYGTNATAFFARRFLNAAVWPPSSLLSEDDESPPLRVLNKSVCYVTNRKELACDFAPLCIDHGTITIPDVTPECVFLSAGLGQVRTEKDYYACRRLLNQYFGDAELDLHRATTKQMRYFELLQDAKIARNIPLNTVVYLFKGAAANIAHYAGRIAYLQHLISYSPQLFGYPVENVLLRMSGTVWNKTFSAQMDSWQQGMTRLVAFPLQFMDEPIHEESTVSDLRRPGIHVMPDGMGFPSAVVCYQRGIIPSFLKGRFVIPDSEIADPESSNSSLPRWDAAADREMNVPYPADMTHEMQLEKGNLAADQPSDAHILRIKYSLSLSIARPKNPFELVYLARYGRREFSTLAEWALERSLKRLAFENNLAYRKVDFGSMLTFREQMLAVQNAVVAVGLHGANLVNTVFMDARACMVEIFPLGFDHIMYKDGAGSGLGYFKVSIETGAEYEHLSLYANRNECMSKDPDCKLWYRSDDRTIALSRKDQLAIRATVTEAIRYARNMMVRSVSPKAT</sequence>
<evidence type="ECO:0000256" key="7">
    <source>
        <dbReference type="ARBA" id="ARBA00023180"/>
    </source>
</evidence>
<keyword evidence="7" id="KW-0325">Glycoprotein</keyword>